<accession>A0A9N7Y4V1</accession>
<evidence type="ECO:0000313" key="3">
    <source>
        <dbReference type="Proteomes" id="UP001153269"/>
    </source>
</evidence>
<sequence>MDSNSLARNRTSSSIFTCIHILAACPRGLGLTQPPPAAPLSGRGRDSATQLGGGDCQSQAPLVPASPVDEEKCIHRWAGRCHRHLNSNHSSFLPRRHCR</sequence>
<organism evidence="2 3">
    <name type="scientific">Pleuronectes platessa</name>
    <name type="common">European plaice</name>
    <dbReference type="NCBI Taxonomy" id="8262"/>
    <lineage>
        <taxon>Eukaryota</taxon>
        <taxon>Metazoa</taxon>
        <taxon>Chordata</taxon>
        <taxon>Craniata</taxon>
        <taxon>Vertebrata</taxon>
        <taxon>Euteleostomi</taxon>
        <taxon>Actinopterygii</taxon>
        <taxon>Neopterygii</taxon>
        <taxon>Teleostei</taxon>
        <taxon>Neoteleostei</taxon>
        <taxon>Acanthomorphata</taxon>
        <taxon>Carangaria</taxon>
        <taxon>Pleuronectiformes</taxon>
        <taxon>Pleuronectoidei</taxon>
        <taxon>Pleuronectidae</taxon>
        <taxon>Pleuronectes</taxon>
    </lineage>
</organism>
<protein>
    <submittedName>
        <fullName evidence="2">Uncharacterized protein</fullName>
    </submittedName>
</protein>
<comment type="caution">
    <text evidence="2">The sequence shown here is derived from an EMBL/GenBank/DDBJ whole genome shotgun (WGS) entry which is preliminary data.</text>
</comment>
<evidence type="ECO:0000256" key="1">
    <source>
        <dbReference type="SAM" id="MobiDB-lite"/>
    </source>
</evidence>
<reference evidence="2" key="1">
    <citation type="submission" date="2020-03" db="EMBL/GenBank/DDBJ databases">
        <authorList>
            <person name="Weist P."/>
        </authorList>
    </citation>
    <scope>NUCLEOTIDE SEQUENCE</scope>
</reference>
<name>A0A9N7Y4V1_PLEPL</name>
<gene>
    <name evidence="2" type="ORF">PLEPLA_LOCUS452</name>
</gene>
<proteinExistence type="predicted"/>
<dbReference type="Proteomes" id="UP001153269">
    <property type="component" value="Unassembled WGS sequence"/>
</dbReference>
<feature type="region of interest" description="Disordered" evidence="1">
    <location>
        <begin position="32"/>
        <end position="67"/>
    </location>
</feature>
<evidence type="ECO:0000313" key="2">
    <source>
        <dbReference type="EMBL" id="CAB1412758.1"/>
    </source>
</evidence>
<keyword evidence="3" id="KW-1185">Reference proteome</keyword>
<dbReference type="AlphaFoldDB" id="A0A9N7Y4V1"/>
<dbReference type="EMBL" id="CADEAL010000018">
    <property type="protein sequence ID" value="CAB1412758.1"/>
    <property type="molecule type" value="Genomic_DNA"/>
</dbReference>